<dbReference type="Pfam" id="PF21645">
    <property type="entry name" value="FakA-like_M"/>
    <property type="match status" value="1"/>
</dbReference>
<dbReference type="AlphaFoldDB" id="A0A4R6LR64"/>
<sequence>MPINNEEKITTVDAEQFKEMMFASLHWLKEQKSFIDSLNVFPVPDGDTGTNMYLTFKEAVFNLEDNNAKSVSDLAAALSKGALMGARGNSGVILSQLIRGFAQALKNKKRMKARDFANALKKASEVAYHGVLKPVEGTILTVSREAAEKAASEVESVQDLVELLEITIEAAEESLEHTPELLAALKEAEVVDAGGQGYLTILEGMLKGLKGEKIEYQAAAVEGKTKKRAEIAADIKFTYCTQILIEIDTRKNNLERMIDKLRRDMQSYGDSIMVVGSDDIIKIHIHTNHPGVLLEYGLKKGKVFDIKIDNMRKQNQEKVKLENEANFDHSQFHTDKNKDISEDQNEDQAEAKADIDEEESRNDNQTAAEITIDKNIGIISVANGEGIVNILKELGVDYVIKGGQSMNPSTNDFAEVVERMNTDQIIILPNNKNIISAAKQVSELSQKDIAIIETRSIPQAVTALMSFDDQASPAELKEIMEAEIKYVKTLEITQAVKDSKVNGLEIKKDNYIGLKNDDILVSNETKKDTVINLLNKVAEDEELVTIYYGEGIDEAEAEEIRDIMEENFDFDEIEIYPGGQPLYPFIISLE</sequence>
<dbReference type="SMART" id="SM01120">
    <property type="entry name" value="Dak2"/>
    <property type="match status" value="1"/>
</dbReference>
<proteinExistence type="predicted"/>
<feature type="region of interest" description="Disordered" evidence="2">
    <location>
        <begin position="322"/>
        <end position="366"/>
    </location>
</feature>
<dbReference type="Pfam" id="PF13684">
    <property type="entry name" value="FakA-like_C"/>
    <property type="match status" value="1"/>
</dbReference>
<name>A0A4R6LR64_9FIRM</name>
<protein>
    <recommendedName>
        <fullName evidence="3">DhaL domain-containing protein</fullName>
    </recommendedName>
</protein>
<dbReference type="InterPro" id="IPR050270">
    <property type="entry name" value="DegV_domain_contain"/>
</dbReference>
<feature type="coiled-coil region" evidence="1">
    <location>
        <begin position="147"/>
        <end position="174"/>
    </location>
</feature>
<reference evidence="4 5" key="1">
    <citation type="submission" date="2019-03" db="EMBL/GenBank/DDBJ databases">
        <title>Subsurface microbial communities from deep shales in Ohio and West Virginia, USA.</title>
        <authorList>
            <person name="Wrighton K."/>
        </authorList>
    </citation>
    <scope>NUCLEOTIDE SEQUENCE [LARGE SCALE GENOMIC DNA]</scope>
    <source>
        <strain evidence="4 5">MA284_T2</strain>
    </source>
</reference>
<accession>A0A4R6LR64</accession>
<keyword evidence="1" id="KW-0175">Coiled coil</keyword>
<dbReference type="RefSeq" id="WP_133515188.1">
    <property type="nucleotide sequence ID" value="NZ_SNWX01000013.1"/>
</dbReference>
<dbReference type="Gene3D" id="1.25.40.340">
    <property type="match status" value="1"/>
</dbReference>
<evidence type="ECO:0000259" key="3">
    <source>
        <dbReference type="PROSITE" id="PS51480"/>
    </source>
</evidence>
<comment type="caution">
    <text evidence="4">The sequence shown here is derived from an EMBL/GenBank/DDBJ whole genome shotgun (WGS) entry which is preliminary data.</text>
</comment>
<dbReference type="InterPro" id="IPR048394">
    <property type="entry name" value="FakA-like_M"/>
</dbReference>
<dbReference type="GO" id="GO:0004371">
    <property type="term" value="F:glycerone kinase activity"/>
    <property type="evidence" value="ECO:0007669"/>
    <property type="project" value="InterPro"/>
</dbReference>
<feature type="compositionally biased region" description="Basic and acidic residues" evidence="2">
    <location>
        <begin position="322"/>
        <end position="341"/>
    </location>
</feature>
<dbReference type="PANTHER" id="PTHR33434">
    <property type="entry name" value="DEGV DOMAIN-CONTAINING PROTEIN DR_1986-RELATED"/>
    <property type="match status" value="1"/>
</dbReference>
<gene>
    <name evidence="4" type="ORF">DFR79_11338</name>
</gene>
<evidence type="ECO:0000256" key="1">
    <source>
        <dbReference type="SAM" id="Coils"/>
    </source>
</evidence>
<dbReference type="SUPFAM" id="SSF101473">
    <property type="entry name" value="DhaL-like"/>
    <property type="match status" value="1"/>
</dbReference>
<dbReference type="InterPro" id="IPR036117">
    <property type="entry name" value="DhaL_dom_sf"/>
</dbReference>
<feature type="coiled-coil region" evidence="1">
    <location>
        <begin position="244"/>
        <end position="271"/>
    </location>
</feature>
<dbReference type="PANTHER" id="PTHR33434:SF4">
    <property type="entry name" value="PHOSPHATASE PROTEIN"/>
    <property type="match status" value="1"/>
</dbReference>
<dbReference type="OrthoDB" id="9760324at2"/>
<dbReference type="Proteomes" id="UP000295064">
    <property type="component" value="Unassembled WGS sequence"/>
</dbReference>
<dbReference type="NCBIfam" id="TIGR03599">
    <property type="entry name" value="YloV"/>
    <property type="match status" value="1"/>
</dbReference>
<dbReference type="InterPro" id="IPR033470">
    <property type="entry name" value="FakA-like_C"/>
</dbReference>
<dbReference type="Pfam" id="PF02734">
    <property type="entry name" value="Dak2"/>
    <property type="match status" value="1"/>
</dbReference>
<dbReference type="InterPro" id="IPR004007">
    <property type="entry name" value="DhaL_dom"/>
</dbReference>
<dbReference type="EMBL" id="SNWX01000013">
    <property type="protein sequence ID" value="TDO87824.1"/>
    <property type="molecule type" value="Genomic_DNA"/>
</dbReference>
<feature type="domain" description="DhaL" evidence="3">
    <location>
        <begin position="15"/>
        <end position="207"/>
    </location>
</feature>
<organism evidence="4 5">
    <name type="scientific">Halanaerobium saccharolyticum</name>
    <dbReference type="NCBI Taxonomy" id="43595"/>
    <lineage>
        <taxon>Bacteria</taxon>
        <taxon>Bacillati</taxon>
        <taxon>Bacillota</taxon>
        <taxon>Clostridia</taxon>
        <taxon>Halanaerobiales</taxon>
        <taxon>Halanaerobiaceae</taxon>
        <taxon>Halanaerobium</taxon>
    </lineage>
</organism>
<dbReference type="SMART" id="SM01121">
    <property type="entry name" value="Dak1_2"/>
    <property type="match status" value="1"/>
</dbReference>
<dbReference type="InterPro" id="IPR019986">
    <property type="entry name" value="YloV-like"/>
</dbReference>
<evidence type="ECO:0000313" key="5">
    <source>
        <dbReference type="Proteomes" id="UP000295064"/>
    </source>
</evidence>
<evidence type="ECO:0000256" key="2">
    <source>
        <dbReference type="SAM" id="MobiDB-lite"/>
    </source>
</evidence>
<dbReference type="GO" id="GO:0006071">
    <property type="term" value="P:glycerol metabolic process"/>
    <property type="evidence" value="ECO:0007669"/>
    <property type="project" value="InterPro"/>
</dbReference>
<dbReference type="PROSITE" id="PS51480">
    <property type="entry name" value="DHAL"/>
    <property type="match status" value="1"/>
</dbReference>
<evidence type="ECO:0000313" key="4">
    <source>
        <dbReference type="EMBL" id="TDO87824.1"/>
    </source>
</evidence>